<evidence type="ECO:0000256" key="1">
    <source>
        <dbReference type="ARBA" id="ARBA00022630"/>
    </source>
</evidence>
<evidence type="ECO:0000259" key="5">
    <source>
        <dbReference type="PROSITE" id="PS50112"/>
    </source>
</evidence>
<dbReference type="OrthoDB" id="447251at2759"/>
<dbReference type="PANTHER" id="PTHR47429">
    <property type="entry name" value="PROTEIN TWIN LOV 1"/>
    <property type="match status" value="1"/>
</dbReference>
<dbReference type="Gene3D" id="3.30.450.20">
    <property type="entry name" value="PAS domain"/>
    <property type="match status" value="2"/>
</dbReference>
<dbReference type="SMART" id="SM00091">
    <property type="entry name" value="PAS"/>
    <property type="match status" value="2"/>
</dbReference>
<dbReference type="Pfam" id="PF00989">
    <property type="entry name" value="PAS"/>
    <property type="match status" value="1"/>
</dbReference>
<reference evidence="6 7" key="1">
    <citation type="submission" date="2014-04" db="EMBL/GenBank/DDBJ databases">
        <authorList>
            <consortium name="DOE Joint Genome Institute"/>
            <person name="Kuo A."/>
            <person name="Kohler A."/>
            <person name="Jargeat P."/>
            <person name="Nagy L.G."/>
            <person name="Floudas D."/>
            <person name="Copeland A."/>
            <person name="Barry K.W."/>
            <person name="Cichocki N."/>
            <person name="Veneault-Fourrey C."/>
            <person name="LaButti K."/>
            <person name="Lindquist E.A."/>
            <person name="Lipzen A."/>
            <person name="Lundell T."/>
            <person name="Morin E."/>
            <person name="Murat C."/>
            <person name="Sun H."/>
            <person name="Tunlid A."/>
            <person name="Henrissat B."/>
            <person name="Grigoriev I.V."/>
            <person name="Hibbett D.S."/>
            <person name="Martin F."/>
            <person name="Nordberg H.P."/>
            <person name="Cantor M.N."/>
            <person name="Hua S.X."/>
        </authorList>
    </citation>
    <scope>NUCLEOTIDE SEQUENCE [LARGE SCALE GENOMIC DNA]</scope>
    <source>
        <strain evidence="6 7">Ve08.2h10</strain>
    </source>
</reference>
<feature type="region of interest" description="Disordered" evidence="4">
    <location>
        <begin position="132"/>
        <end position="164"/>
    </location>
</feature>
<feature type="compositionally biased region" description="Polar residues" evidence="4">
    <location>
        <begin position="642"/>
        <end position="651"/>
    </location>
</feature>
<feature type="compositionally biased region" description="Polar residues" evidence="4">
    <location>
        <begin position="14"/>
        <end position="31"/>
    </location>
</feature>
<evidence type="ECO:0000256" key="2">
    <source>
        <dbReference type="ARBA" id="ARBA00022643"/>
    </source>
</evidence>
<sequence>MPFEQYLRADDQDINTTTVDHQNNHYPSPYSNFHDHRPRYQDSSFHYGDGHPHFPDPPSQSDVQHSHPHAVQFQIPQFMFNGPPILAPGGGAEVLPAGLLDSHNSLASSWFTNNGFAPALISRQDSAYSTKYDPSNPNAFHASGSPHSPPDFSSPVTARVNPQEQPPQIEVPTLYTSDLSHAVPVIASPSSFPSSNAAQHVFSNTLVPNPILPFPVTAPSAVGLPVYSTSGFDVISVLSRIIHRPNPTVHLGPVDFSCSFAIADVRRHDCPIVYASPTFYRLTAYSEDEVIGRNCRFLQSPMGHVAKGEIRQFASPQAVSHMRKSLSSFKECQTSLINYRKGGQAFINLVTIIPLRGGVHNLPEEADEVVYFVGFQVDLTEQPSRILEKLRDGSYCTNYSMWGMSGIPGDLGLPGLGQGLGQALGQLQQAHNAANIGVRGGKHGPVMSIVVSKELRSLIADSTFTESVPISTGTNISGTTGTADQGGNSITTLAALAISTGSGATVPSSSMNQNLPGNASSTAGSMSVPLSPSLSLLLLELLPDFLLVLSLKGSFLYVAPSVRLVLGYEPHELVGKSISDVCHPADLVPLMRELKEGSVSGMSAVGTLGGEGGTATGMGSNVHPKPVDLLFRALPKTCTFSPLTQAQPSSTEHGDTQTQAQSTSSNPSPSWDSRPNGSSALLSITDTSSCFTSPPPYVWLECRGRLHVEPGKGRKAIILSGRARWMPVVRWGDVGKVRSLGSFRSQGVQSRGGSSSAGSISISIDTPSSSEGSKSELIDPHEFWALMSSQGTLLVASASVRNVLGWGVGEIIGRSIWGMVGGGGSSVKEQVEAELATLDAPDVCFCCFLSFPSRVQGPLLTLIFQPRQF</sequence>
<feature type="region of interest" description="Disordered" evidence="4">
    <location>
        <begin position="743"/>
        <end position="775"/>
    </location>
</feature>
<dbReference type="AlphaFoldDB" id="A0A0D0DS66"/>
<dbReference type="SUPFAM" id="SSF55785">
    <property type="entry name" value="PYP-like sensor domain (PAS domain)"/>
    <property type="match status" value="2"/>
</dbReference>
<feature type="region of interest" description="Disordered" evidence="4">
    <location>
        <begin position="642"/>
        <end position="679"/>
    </location>
</feature>
<dbReference type="CDD" id="cd00130">
    <property type="entry name" value="PAS"/>
    <property type="match status" value="1"/>
</dbReference>
<dbReference type="InterPro" id="IPR013767">
    <property type="entry name" value="PAS_fold"/>
</dbReference>
<keyword evidence="7" id="KW-1185">Reference proteome</keyword>
<dbReference type="Proteomes" id="UP000054538">
    <property type="component" value="Unassembled WGS sequence"/>
</dbReference>
<evidence type="ECO:0000256" key="3">
    <source>
        <dbReference type="ARBA" id="ARBA00022991"/>
    </source>
</evidence>
<name>A0A0D0DS66_9AGAM</name>
<reference evidence="7" key="2">
    <citation type="submission" date="2015-01" db="EMBL/GenBank/DDBJ databases">
        <title>Evolutionary Origins and Diversification of the Mycorrhizal Mutualists.</title>
        <authorList>
            <consortium name="DOE Joint Genome Institute"/>
            <consortium name="Mycorrhizal Genomics Consortium"/>
            <person name="Kohler A."/>
            <person name="Kuo A."/>
            <person name="Nagy L.G."/>
            <person name="Floudas D."/>
            <person name="Copeland A."/>
            <person name="Barry K.W."/>
            <person name="Cichocki N."/>
            <person name="Veneault-Fourrey C."/>
            <person name="LaButti K."/>
            <person name="Lindquist E.A."/>
            <person name="Lipzen A."/>
            <person name="Lundell T."/>
            <person name="Morin E."/>
            <person name="Murat C."/>
            <person name="Riley R."/>
            <person name="Ohm R."/>
            <person name="Sun H."/>
            <person name="Tunlid A."/>
            <person name="Henrissat B."/>
            <person name="Grigoriev I.V."/>
            <person name="Hibbett D.S."/>
            <person name="Martin F."/>
        </authorList>
    </citation>
    <scope>NUCLEOTIDE SEQUENCE [LARGE SCALE GENOMIC DNA]</scope>
    <source>
        <strain evidence="7">Ve08.2h10</strain>
    </source>
</reference>
<feature type="region of interest" description="Disordered" evidence="4">
    <location>
        <begin position="45"/>
        <end position="66"/>
    </location>
</feature>
<feature type="region of interest" description="Disordered" evidence="4">
    <location>
        <begin position="1"/>
        <end position="31"/>
    </location>
</feature>
<evidence type="ECO:0000313" key="7">
    <source>
        <dbReference type="Proteomes" id="UP000054538"/>
    </source>
</evidence>
<dbReference type="Pfam" id="PF13426">
    <property type="entry name" value="PAS_9"/>
    <property type="match status" value="1"/>
</dbReference>
<feature type="compositionally biased region" description="Polar residues" evidence="4">
    <location>
        <begin position="154"/>
        <end position="163"/>
    </location>
</feature>
<keyword evidence="2" id="KW-0288">FMN</keyword>
<feature type="compositionally biased region" description="Low complexity" evidence="4">
    <location>
        <begin position="743"/>
        <end position="772"/>
    </location>
</feature>
<dbReference type="PROSITE" id="PS50112">
    <property type="entry name" value="PAS"/>
    <property type="match status" value="2"/>
</dbReference>
<dbReference type="GO" id="GO:0005634">
    <property type="term" value="C:nucleus"/>
    <property type="evidence" value="ECO:0007669"/>
    <property type="project" value="TreeGrafter"/>
</dbReference>
<dbReference type="InterPro" id="IPR035965">
    <property type="entry name" value="PAS-like_dom_sf"/>
</dbReference>
<dbReference type="GO" id="GO:0006355">
    <property type="term" value="P:regulation of DNA-templated transcription"/>
    <property type="evidence" value="ECO:0007669"/>
    <property type="project" value="InterPro"/>
</dbReference>
<feature type="compositionally biased region" description="Low complexity" evidence="4">
    <location>
        <begin position="656"/>
        <end position="675"/>
    </location>
</feature>
<protein>
    <recommendedName>
        <fullName evidence="5">PAS domain-containing protein</fullName>
    </recommendedName>
</protein>
<dbReference type="STRING" id="930991.A0A0D0DS66"/>
<dbReference type="PANTHER" id="PTHR47429:SF7">
    <property type="entry name" value="GATA-FACTOR"/>
    <property type="match status" value="1"/>
</dbReference>
<feature type="non-terminal residue" evidence="6">
    <location>
        <position position="1"/>
    </location>
</feature>
<keyword evidence="3" id="KW-0157">Chromophore</keyword>
<evidence type="ECO:0000256" key="4">
    <source>
        <dbReference type="SAM" id="MobiDB-lite"/>
    </source>
</evidence>
<dbReference type="InterPro" id="IPR000014">
    <property type="entry name" value="PAS"/>
</dbReference>
<accession>A0A0D0DS66</accession>
<dbReference type="InParanoid" id="A0A0D0DS66"/>
<dbReference type="EMBL" id="KN825463">
    <property type="protein sequence ID" value="KIK90846.1"/>
    <property type="molecule type" value="Genomic_DNA"/>
</dbReference>
<dbReference type="HOGENOM" id="CLU_007918_0_0_1"/>
<feature type="domain" description="PAS" evidence="5">
    <location>
        <begin position="272"/>
        <end position="333"/>
    </location>
</feature>
<evidence type="ECO:0000313" key="6">
    <source>
        <dbReference type="EMBL" id="KIK90846.1"/>
    </source>
</evidence>
<organism evidence="6 7">
    <name type="scientific">Paxillus rubicundulus Ve08.2h10</name>
    <dbReference type="NCBI Taxonomy" id="930991"/>
    <lineage>
        <taxon>Eukaryota</taxon>
        <taxon>Fungi</taxon>
        <taxon>Dikarya</taxon>
        <taxon>Basidiomycota</taxon>
        <taxon>Agaricomycotina</taxon>
        <taxon>Agaricomycetes</taxon>
        <taxon>Agaricomycetidae</taxon>
        <taxon>Boletales</taxon>
        <taxon>Paxilineae</taxon>
        <taxon>Paxillaceae</taxon>
        <taxon>Paxillus</taxon>
    </lineage>
</organism>
<dbReference type="NCBIfam" id="TIGR00229">
    <property type="entry name" value="sensory_box"/>
    <property type="match status" value="1"/>
</dbReference>
<feature type="domain" description="PAS" evidence="5">
    <location>
        <begin position="538"/>
        <end position="601"/>
    </location>
</feature>
<gene>
    <name evidence="6" type="ORF">PAXRUDRAFT_831326</name>
</gene>
<proteinExistence type="predicted"/>
<keyword evidence="1" id="KW-0285">Flavoprotein</keyword>